<feature type="transmembrane region" description="Helical" evidence="1">
    <location>
        <begin position="314"/>
        <end position="337"/>
    </location>
</feature>
<evidence type="ECO:0000256" key="1">
    <source>
        <dbReference type="SAM" id="Phobius"/>
    </source>
</evidence>
<protein>
    <recommendedName>
        <fullName evidence="4">Erythronate-4-phosphate dehydrogenase family protein</fullName>
    </recommendedName>
</protein>
<keyword evidence="1" id="KW-0472">Membrane</keyword>
<keyword evidence="1" id="KW-1133">Transmembrane helix</keyword>
<dbReference type="PANTHER" id="PTHR37244">
    <property type="entry name" value="NADP-SPECIFIC GLUTAMATE DEHYDROGENASE"/>
    <property type="match status" value="1"/>
</dbReference>
<accession>A0AAN8UMI0</accession>
<keyword evidence="1" id="KW-0812">Transmembrane</keyword>
<proteinExistence type="predicted"/>
<dbReference type="PANTHER" id="PTHR37244:SF1">
    <property type="entry name" value="NADP-SPECIFIC GLUTAMATE DEHYDROGENASE"/>
    <property type="match status" value="1"/>
</dbReference>
<dbReference type="AlphaFoldDB" id="A0AAN8UMI0"/>
<gene>
    <name evidence="2" type="ORF">RJ641_016747</name>
</gene>
<sequence length="349" mass="38568">LQISHQSNHKNPNSHSSLKASKILTHAIESHTTRMTDNHSSQNDSSNASSHFYRLMNFPPPSSQASVWFEIRLFYVRISPCHVGSAPDHLTLRHLRREIGISLEINGSRVPASESASLTLRRDRIDEDSSEVVYVSTDSVRVTGGVEFEVFEKDDMILCGSLERMDVNWGNGSVIGIESDSKTGWSMDCYTSSGLMSGTSAFFQPKIGVSSPSVEVYIAGCCSGLPVILTKTILVSPRRKSTRHGMLDVIPEEDEMGKEQRSSLALVRQRKMQITEAESDGYESDDKIGSSFYSEDMYSGEDGQLSWFNAGVRVGVGIGLGMCLGIGIGVGLLMRSYQATTRNFRRRFM</sequence>
<name>A0AAN8UMI0_9MAGN</name>
<feature type="non-terminal residue" evidence="2">
    <location>
        <position position="1"/>
    </location>
</feature>
<keyword evidence="3" id="KW-1185">Reference proteome</keyword>
<reference evidence="2 3" key="1">
    <citation type="submission" date="2023-12" db="EMBL/GenBank/DDBJ databases">
        <title>A high-quality genome assembly for Dillenia turbinata (Dilleniales).</title>
        <authorList>
            <person name="Chanderbali A."/>
        </authorList>
    </citation>
    <scope>NUCLEOTIDE SEQUENCE [LARGE SCALE GENOMIC DNA]</scope>
    <source>
        <strain evidence="2">LSX21</strain>
        <tissue evidence="2">Leaf</tissue>
    </source>
</reference>
<dbReference type="Proteomes" id="UP001370490">
    <property type="component" value="Unassembled WGS sequence"/>
</dbReference>
<evidence type="ECO:0000313" key="2">
    <source>
        <dbReference type="EMBL" id="KAK6918325.1"/>
    </source>
</evidence>
<evidence type="ECO:0000313" key="3">
    <source>
        <dbReference type="Proteomes" id="UP001370490"/>
    </source>
</evidence>
<organism evidence="2 3">
    <name type="scientific">Dillenia turbinata</name>
    <dbReference type="NCBI Taxonomy" id="194707"/>
    <lineage>
        <taxon>Eukaryota</taxon>
        <taxon>Viridiplantae</taxon>
        <taxon>Streptophyta</taxon>
        <taxon>Embryophyta</taxon>
        <taxon>Tracheophyta</taxon>
        <taxon>Spermatophyta</taxon>
        <taxon>Magnoliopsida</taxon>
        <taxon>eudicotyledons</taxon>
        <taxon>Gunneridae</taxon>
        <taxon>Pentapetalae</taxon>
        <taxon>Dilleniales</taxon>
        <taxon>Dilleniaceae</taxon>
        <taxon>Dillenia</taxon>
    </lineage>
</organism>
<dbReference type="EMBL" id="JBAMMX010000022">
    <property type="protein sequence ID" value="KAK6918325.1"/>
    <property type="molecule type" value="Genomic_DNA"/>
</dbReference>
<evidence type="ECO:0008006" key="4">
    <source>
        <dbReference type="Google" id="ProtNLM"/>
    </source>
</evidence>
<comment type="caution">
    <text evidence="2">The sequence shown here is derived from an EMBL/GenBank/DDBJ whole genome shotgun (WGS) entry which is preliminary data.</text>
</comment>